<organism evidence="2 3">
    <name type="scientific">Galerina marginata (strain CBS 339.88)</name>
    <dbReference type="NCBI Taxonomy" id="685588"/>
    <lineage>
        <taxon>Eukaryota</taxon>
        <taxon>Fungi</taxon>
        <taxon>Dikarya</taxon>
        <taxon>Basidiomycota</taxon>
        <taxon>Agaricomycotina</taxon>
        <taxon>Agaricomycetes</taxon>
        <taxon>Agaricomycetidae</taxon>
        <taxon>Agaricales</taxon>
        <taxon>Agaricineae</taxon>
        <taxon>Strophariaceae</taxon>
        <taxon>Galerina</taxon>
    </lineage>
</organism>
<proteinExistence type="predicted"/>
<dbReference type="Proteomes" id="UP000027222">
    <property type="component" value="Unassembled WGS sequence"/>
</dbReference>
<keyword evidence="3" id="KW-1185">Reference proteome</keyword>
<feature type="transmembrane region" description="Helical" evidence="1">
    <location>
        <begin position="35"/>
        <end position="57"/>
    </location>
</feature>
<keyword evidence="1" id="KW-0812">Transmembrane</keyword>
<dbReference type="AlphaFoldDB" id="A0A067TB55"/>
<dbReference type="STRING" id="685588.A0A067TB55"/>
<dbReference type="EMBL" id="KL142379">
    <property type="protein sequence ID" value="KDR76233.1"/>
    <property type="molecule type" value="Genomic_DNA"/>
</dbReference>
<feature type="transmembrane region" description="Helical" evidence="1">
    <location>
        <begin position="273"/>
        <end position="293"/>
    </location>
</feature>
<protein>
    <recommendedName>
        <fullName evidence="4">G-protein coupled receptors family 1 profile domain-containing protein</fullName>
    </recommendedName>
</protein>
<feature type="transmembrane region" description="Helical" evidence="1">
    <location>
        <begin position="194"/>
        <end position="218"/>
    </location>
</feature>
<evidence type="ECO:0008006" key="4">
    <source>
        <dbReference type="Google" id="ProtNLM"/>
    </source>
</evidence>
<gene>
    <name evidence="2" type="ORF">GALMADRAFT_156339</name>
</gene>
<reference evidence="3" key="1">
    <citation type="journal article" date="2014" name="Proc. Natl. Acad. Sci. U.S.A.">
        <title>Extensive sampling of basidiomycete genomes demonstrates inadequacy of the white-rot/brown-rot paradigm for wood decay fungi.</title>
        <authorList>
            <person name="Riley R."/>
            <person name="Salamov A.A."/>
            <person name="Brown D.W."/>
            <person name="Nagy L.G."/>
            <person name="Floudas D."/>
            <person name="Held B.W."/>
            <person name="Levasseur A."/>
            <person name="Lombard V."/>
            <person name="Morin E."/>
            <person name="Otillar R."/>
            <person name="Lindquist E.A."/>
            <person name="Sun H."/>
            <person name="LaButti K.M."/>
            <person name="Schmutz J."/>
            <person name="Jabbour D."/>
            <person name="Luo H."/>
            <person name="Baker S.E."/>
            <person name="Pisabarro A.G."/>
            <person name="Walton J.D."/>
            <person name="Blanchette R.A."/>
            <person name="Henrissat B."/>
            <person name="Martin F."/>
            <person name="Cullen D."/>
            <person name="Hibbett D.S."/>
            <person name="Grigoriev I.V."/>
        </authorList>
    </citation>
    <scope>NUCLEOTIDE SEQUENCE [LARGE SCALE GENOMIC DNA]</scope>
    <source>
        <strain evidence="3">CBS 339.88</strain>
    </source>
</reference>
<name>A0A067TB55_GALM3</name>
<feature type="transmembrane region" description="Helical" evidence="1">
    <location>
        <begin position="107"/>
        <end position="133"/>
    </location>
</feature>
<evidence type="ECO:0000313" key="3">
    <source>
        <dbReference type="Proteomes" id="UP000027222"/>
    </source>
</evidence>
<keyword evidence="1" id="KW-1133">Transmembrane helix</keyword>
<feature type="transmembrane region" description="Helical" evidence="1">
    <location>
        <begin position="238"/>
        <end position="261"/>
    </location>
</feature>
<sequence>MVNPLWAEGSSRSIGLREAGTPSVDNNVPPPNVPFIVAFDIIYAIGLVSLGAILLTAWRSSQIKRASTWIMVIVSWFITSLANLILVGQQTGRPPMTGVCLTQAMLIYALPIFCSFYATAFMWQVYLSISLALRSGSTVSRTQMALLHAVPCASFLGILIEVLVFGVLRPDTIQRHPLGMYCHLTISTPSKITAGLTILALIVFFSLEVSIAITLWRLWKSSGKLSPLRTQDHISIDVAARVVIFGFCPMVAIGVSALQYIPKFTINDTKTSLIQAALPVVASLIFGTQRDILRVWMFWRRRSPILPSNKV</sequence>
<dbReference type="OrthoDB" id="2896404at2759"/>
<dbReference type="HOGENOM" id="CLU_065186_3_0_1"/>
<feature type="transmembrane region" description="Helical" evidence="1">
    <location>
        <begin position="69"/>
        <end position="87"/>
    </location>
</feature>
<keyword evidence="1" id="KW-0472">Membrane</keyword>
<feature type="transmembrane region" description="Helical" evidence="1">
    <location>
        <begin position="145"/>
        <end position="168"/>
    </location>
</feature>
<evidence type="ECO:0000313" key="2">
    <source>
        <dbReference type="EMBL" id="KDR76233.1"/>
    </source>
</evidence>
<evidence type="ECO:0000256" key="1">
    <source>
        <dbReference type="SAM" id="Phobius"/>
    </source>
</evidence>
<accession>A0A067TB55</accession>